<evidence type="ECO:0000313" key="6">
    <source>
        <dbReference type="EMBL" id="AYD48357.1"/>
    </source>
</evidence>
<reference evidence="6 7" key="1">
    <citation type="submission" date="2018-09" db="EMBL/GenBank/DDBJ databases">
        <title>Arachidicoccus sp. nov., a bacterium isolated from soil.</title>
        <authorList>
            <person name="Weon H.-Y."/>
            <person name="Kwon S.-W."/>
            <person name="Lee S.A."/>
        </authorList>
    </citation>
    <scope>NUCLEOTIDE SEQUENCE [LARGE SCALE GENOMIC DNA]</scope>
    <source>
        <strain evidence="6 7">KIS59-12</strain>
    </source>
</reference>
<protein>
    <recommendedName>
        <fullName evidence="5">L-rhamnose mutarotase</fullName>
        <ecNumber evidence="5">5.1.3.32</ecNumber>
    </recommendedName>
</protein>
<dbReference type="Pfam" id="PF05336">
    <property type="entry name" value="rhaM"/>
    <property type="match status" value="1"/>
</dbReference>
<dbReference type="EC" id="5.1.3.32" evidence="5"/>
<dbReference type="OrthoDB" id="9799608at2"/>
<evidence type="ECO:0000256" key="2">
    <source>
        <dbReference type="ARBA" id="ARBA00023235"/>
    </source>
</evidence>
<organism evidence="6 7">
    <name type="scientific">Arachidicoccus soli</name>
    <dbReference type="NCBI Taxonomy" id="2341117"/>
    <lineage>
        <taxon>Bacteria</taxon>
        <taxon>Pseudomonadati</taxon>
        <taxon>Bacteroidota</taxon>
        <taxon>Chitinophagia</taxon>
        <taxon>Chitinophagales</taxon>
        <taxon>Chitinophagaceae</taxon>
        <taxon>Arachidicoccus</taxon>
    </lineage>
</organism>
<dbReference type="KEGG" id="ark:D6B99_12555"/>
<keyword evidence="2 6" id="KW-0413">Isomerase</keyword>
<dbReference type="InterPro" id="IPR008000">
    <property type="entry name" value="Rham/fucose_mutarotase"/>
</dbReference>
<proteinExistence type="inferred from homology"/>
<dbReference type="NCBIfam" id="TIGR02625">
    <property type="entry name" value="YiiL_rotase"/>
    <property type="match status" value="1"/>
</dbReference>
<dbReference type="AlphaFoldDB" id="A0A386HQY1"/>
<evidence type="ECO:0000256" key="1">
    <source>
        <dbReference type="ARBA" id="ARBA00022490"/>
    </source>
</evidence>
<dbReference type="RefSeq" id="WP_119989012.1">
    <property type="nucleotide sequence ID" value="NZ_CP032489.1"/>
</dbReference>
<dbReference type="Gene3D" id="3.30.70.100">
    <property type="match status" value="1"/>
</dbReference>
<name>A0A386HQY1_9BACT</name>
<evidence type="ECO:0000256" key="3">
    <source>
        <dbReference type="ARBA" id="ARBA00023277"/>
    </source>
</evidence>
<accession>A0A386HQY1</accession>
<dbReference type="InterPro" id="IPR011008">
    <property type="entry name" value="Dimeric_a/b-barrel"/>
</dbReference>
<evidence type="ECO:0000313" key="7">
    <source>
        <dbReference type="Proteomes" id="UP000266118"/>
    </source>
</evidence>
<keyword evidence="7" id="KW-1185">Reference proteome</keyword>
<keyword evidence="3" id="KW-0119">Carbohydrate metabolism</keyword>
<evidence type="ECO:0000256" key="5">
    <source>
        <dbReference type="NCBIfam" id="TIGR02625"/>
    </source>
</evidence>
<keyword evidence="1" id="KW-0963">Cytoplasm</keyword>
<dbReference type="PANTHER" id="PTHR34389:SF2">
    <property type="entry name" value="L-RHAMNOSE MUTAROTASE"/>
    <property type="match status" value="1"/>
</dbReference>
<dbReference type="GO" id="GO:0062192">
    <property type="term" value="F:L-rhamnose mutarotase activity"/>
    <property type="evidence" value="ECO:0007669"/>
    <property type="project" value="UniProtKB-UniRule"/>
</dbReference>
<dbReference type="Proteomes" id="UP000266118">
    <property type="component" value="Chromosome"/>
</dbReference>
<dbReference type="SUPFAM" id="SSF54909">
    <property type="entry name" value="Dimeric alpha+beta barrel"/>
    <property type="match status" value="1"/>
</dbReference>
<dbReference type="GO" id="GO:0005737">
    <property type="term" value="C:cytoplasm"/>
    <property type="evidence" value="ECO:0007669"/>
    <property type="project" value="InterPro"/>
</dbReference>
<dbReference type="HAMAP" id="MF_01663">
    <property type="entry name" value="L_rham_rotase"/>
    <property type="match status" value="1"/>
</dbReference>
<dbReference type="EMBL" id="CP032489">
    <property type="protein sequence ID" value="AYD48357.1"/>
    <property type="molecule type" value="Genomic_DNA"/>
</dbReference>
<gene>
    <name evidence="6" type="primary">rhaM</name>
    <name evidence="6" type="ORF">D6B99_12555</name>
</gene>
<dbReference type="PANTHER" id="PTHR34389">
    <property type="entry name" value="L-RHAMNOSE MUTAROTASE"/>
    <property type="match status" value="1"/>
</dbReference>
<dbReference type="InterPro" id="IPR013448">
    <property type="entry name" value="L-rhamnose_mutarotase"/>
</dbReference>
<keyword evidence="4" id="KW-0684">Rhamnose metabolism</keyword>
<dbReference type="GO" id="GO:0019301">
    <property type="term" value="P:rhamnose catabolic process"/>
    <property type="evidence" value="ECO:0007669"/>
    <property type="project" value="UniProtKB-UniRule"/>
</dbReference>
<evidence type="ECO:0000256" key="4">
    <source>
        <dbReference type="ARBA" id="ARBA00023308"/>
    </source>
</evidence>
<sequence length="105" mass="12538">MQKRLAFKMKLYAGKAEEYKIRHDEIWPELAILLKQYAISDYFIFLDEETNTLFASYLINNEGGLKGLSEEPLMKKWWHYMQDIMETNEDASPISIPLKHLFYLE</sequence>